<proteinExistence type="predicted"/>
<dbReference type="STRING" id="4432.A0A1U8B8T2"/>
<dbReference type="AlphaFoldDB" id="A0A1U8B8T2"/>
<dbReference type="InterPro" id="IPR017506">
    <property type="entry name" value="PSII_S4"/>
</dbReference>
<dbReference type="GeneID" id="104608208"/>
<dbReference type="Pfam" id="PF17774">
    <property type="entry name" value="YlmH_RBD"/>
    <property type="match status" value="1"/>
</dbReference>
<organism evidence="3 4">
    <name type="scientific">Nelumbo nucifera</name>
    <name type="common">Sacred lotus</name>
    <dbReference type="NCBI Taxonomy" id="4432"/>
    <lineage>
        <taxon>Eukaryota</taxon>
        <taxon>Viridiplantae</taxon>
        <taxon>Streptophyta</taxon>
        <taxon>Embryophyta</taxon>
        <taxon>Tracheophyta</taxon>
        <taxon>Spermatophyta</taxon>
        <taxon>Magnoliopsida</taxon>
        <taxon>Proteales</taxon>
        <taxon>Nelumbonaceae</taxon>
        <taxon>Nelumbo</taxon>
    </lineage>
</organism>
<dbReference type="SUPFAM" id="SSF55174">
    <property type="entry name" value="Alpha-L RNA-binding motif"/>
    <property type="match status" value="1"/>
</dbReference>
<dbReference type="InterPro" id="IPR012677">
    <property type="entry name" value="Nucleotide-bd_a/b_plait_sf"/>
</dbReference>
<dbReference type="NCBIfam" id="TIGR03069">
    <property type="entry name" value="PS_II_S4"/>
    <property type="match status" value="1"/>
</dbReference>
<dbReference type="PROSITE" id="PS50889">
    <property type="entry name" value="S4"/>
    <property type="match status" value="1"/>
</dbReference>
<gene>
    <name evidence="4" type="primary">LOC104608208</name>
</gene>
<dbReference type="KEGG" id="nnu:104608208"/>
<dbReference type="CDD" id="cd00165">
    <property type="entry name" value="S4"/>
    <property type="match status" value="1"/>
</dbReference>
<dbReference type="SMART" id="SM00363">
    <property type="entry name" value="S4"/>
    <property type="match status" value="1"/>
</dbReference>
<protein>
    <submittedName>
        <fullName evidence="4">Uncharacterized protein LOC104608208</fullName>
    </submittedName>
</protein>
<dbReference type="InterPro" id="IPR040591">
    <property type="entry name" value="RqcP2_RBD"/>
</dbReference>
<dbReference type="RefSeq" id="XP_010272428.1">
    <property type="nucleotide sequence ID" value="XM_010274126.1"/>
</dbReference>
<dbReference type="OrthoDB" id="4150at2759"/>
<dbReference type="Gene3D" id="3.30.1370.160">
    <property type="match status" value="1"/>
</dbReference>
<dbReference type="Gene3D" id="3.30.70.330">
    <property type="match status" value="1"/>
</dbReference>
<evidence type="ECO:0000313" key="3">
    <source>
        <dbReference type="Proteomes" id="UP000189703"/>
    </source>
</evidence>
<dbReference type="FunFam" id="3.10.290.10:FF:000037">
    <property type="entry name" value="BnaA05g14690D protein"/>
    <property type="match status" value="1"/>
</dbReference>
<name>A0A1U8B8T2_NELNU</name>
<dbReference type="InParanoid" id="A0A1U8B8T2"/>
<dbReference type="GO" id="GO:0003723">
    <property type="term" value="F:RNA binding"/>
    <property type="evidence" value="ECO:0007669"/>
    <property type="project" value="UniProtKB-KW"/>
</dbReference>
<keyword evidence="3" id="KW-1185">Reference proteome</keyword>
<accession>A0A1U8B8T2</accession>
<dbReference type="Pfam" id="PF01479">
    <property type="entry name" value="S4"/>
    <property type="match status" value="1"/>
</dbReference>
<evidence type="ECO:0000256" key="1">
    <source>
        <dbReference type="PROSITE-ProRule" id="PRU00182"/>
    </source>
</evidence>
<feature type="domain" description="RNA-binding S4" evidence="2">
    <location>
        <begin position="247"/>
        <end position="307"/>
    </location>
</feature>
<evidence type="ECO:0000313" key="4">
    <source>
        <dbReference type="RefSeq" id="XP_010272428.1"/>
    </source>
</evidence>
<dbReference type="PANTHER" id="PTHR13633:SF3">
    <property type="entry name" value="MITOCHONDRIAL TRANSCRIPTION RESCUE FACTOR 1"/>
    <property type="match status" value="1"/>
</dbReference>
<dbReference type="Proteomes" id="UP000189703">
    <property type="component" value="Unplaced"/>
</dbReference>
<reference evidence="4" key="1">
    <citation type="submission" date="2025-08" db="UniProtKB">
        <authorList>
            <consortium name="RefSeq"/>
        </authorList>
    </citation>
    <scope>IDENTIFICATION</scope>
</reference>
<dbReference type="Gene3D" id="3.10.290.10">
    <property type="entry name" value="RNA-binding S4 domain"/>
    <property type="match status" value="1"/>
</dbReference>
<dbReference type="InterPro" id="IPR002942">
    <property type="entry name" value="S4_RNA-bd"/>
</dbReference>
<dbReference type="eggNOG" id="KOG4837">
    <property type="taxonomic scope" value="Eukaryota"/>
</dbReference>
<dbReference type="OMA" id="AWGGYPQ"/>
<dbReference type="PANTHER" id="PTHR13633">
    <property type="entry name" value="MITOCHONDRIAL TRANSCRIPTION RESCUE FACTOR 1"/>
    <property type="match status" value="1"/>
</dbReference>
<dbReference type="InterPro" id="IPR036986">
    <property type="entry name" value="S4_RNA-bd_sf"/>
</dbReference>
<keyword evidence="1" id="KW-0694">RNA-binding</keyword>
<evidence type="ECO:0000259" key="2">
    <source>
        <dbReference type="SMART" id="SM00363"/>
    </source>
</evidence>
<dbReference type="FunCoup" id="A0A1U8B8T2">
    <property type="interactions" value="829"/>
</dbReference>
<sequence length="322" mass="34770">MAATNFAAPAILRRAVETTWFPRPLYSEKLRFPGILRSVPFIGTPQISSVKGICDAAHAVKGDADALLKGVVGDKNSIEAVKQILEMAKRASTRREVLYTDFLTPPILKESMLLLEKLADIKGVPQGGYPQAERCRLSVGHFEVMTSPPDIVAALSITGNFGFQPCSHGDFLGTILGTGIAREKLGDILLQGEKGAQVLIVPELVDFMVSSLDKVGNVPVSCEKIPLLALDYEPPRTKSFKTIEASLRVDALASAGFKISRSKLVNLISNGDVRVNWSPVIKNGTTLKTGDIVSVSGKGRLKIGEINTTKKGKFAVQLIRYL</sequence>